<dbReference type="Pfam" id="PF08532">
    <property type="entry name" value="Glyco_hydro_42M"/>
    <property type="match status" value="1"/>
</dbReference>
<evidence type="ECO:0000256" key="4">
    <source>
        <dbReference type="ARBA" id="ARBA00022801"/>
    </source>
</evidence>
<dbReference type="AlphaFoldDB" id="A0AAE3G9K2"/>
<evidence type="ECO:0000313" key="13">
    <source>
        <dbReference type="EMBL" id="MCP2163395.1"/>
    </source>
</evidence>
<dbReference type="SUPFAM" id="SSF51445">
    <property type="entry name" value="(Trans)glycosidases"/>
    <property type="match status" value="1"/>
</dbReference>
<feature type="binding site" evidence="8">
    <location>
        <position position="152"/>
    </location>
    <ligand>
        <name>substrate</name>
    </ligand>
</feature>
<dbReference type="Gene3D" id="2.60.40.1180">
    <property type="entry name" value="Golgi alpha-mannosidase II"/>
    <property type="match status" value="1"/>
</dbReference>
<comment type="caution">
    <text evidence="13">The sequence shown here is derived from an EMBL/GenBank/DDBJ whole genome shotgun (WGS) entry which is preliminary data.</text>
</comment>
<dbReference type="GO" id="GO:0004565">
    <property type="term" value="F:beta-galactosidase activity"/>
    <property type="evidence" value="ECO:0007669"/>
    <property type="project" value="UniProtKB-EC"/>
</dbReference>
<evidence type="ECO:0000259" key="10">
    <source>
        <dbReference type="Pfam" id="PF02449"/>
    </source>
</evidence>
<dbReference type="InterPro" id="IPR029062">
    <property type="entry name" value="Class_I_gatase-like"/>
</dbReference>
<keyword evidence="5 6" id="KW-0326">Glycosidase</keyword>
<evidence type="ECO:0000256" key="5">
    <source>
        <dbReference type="ARBA" id="ARBA00023295"/>
    </source>
</evidence>
<dbReference type="EC" id="3.2.1.23" evidence="3 6"/>
<feature type="binding site" evidence="8">
    <location>
        <position position="114"/>
    </location>
    <ligand>
        <name>substrate</name>
    </ligand>
</feature>
<evidence type="ECO:0000259" key="11">
    <source>
        <dbReference type="Pfam" id="PF08532"/>
    </source>
</evidence>
<dbReference type="CDD" id="cd03143">
    <property type="entry name" value="A4_beta-galactosidase_middle_domain"/>
    <property type="match status" value="1"/>
</dbReference>
<evidence type="ECO:0000259" key="12">
    <source>
        <dbReference type="Pfam" id="PF08533"/>
    </source>
</evidence>
<dbReference type="InterPro" id="IPR017853">
    <property type="entry name" value="GH"/>
</dbReference>
<dbReference type="SUPFAM" id="SSF52317">
    <property type="entry name" value="Class I glutamine amidotransferase-like"/>
    <property type="match status" value="1"/>
</dbReference>
<sequence length="689" mass="76032">MKGAPVRMPNTVLYGGDYNPEQWPDEVWDEDARLFDLASIDTLTVGVFAWSKLQPAEDVYDFGVLDRITEHLARTGRKIILATATAAVPPWMARRYPEVTRVDFEGRRHHYGQRHNFCPSSPAYQRLSVALAERIAERYADLPNLVGWHINNEYGGTCYCELCAAAFREWLRERHGTLDALNHNWNTPFWSHVFTDWDEIVPSSALSEHWRGPNHTAFQGITLDWMRFASDALLGNFLAEKAAIRRHSTDIPVTTNMMGFYRPLDYFRWAEHLDVVSWDNYPPDANSQDRTALTHDLMRGLRGGQPFWLMEQAPSQVACRDVNPVKPPGVMRLWSYQAVAHGSDSVLFFQMRASRGASEKLFSAVINHAGRSDTRTFREIADLGAELPRLAEVVGSRTRSRVALVVDWDSWWAVEISDGPSRHVSYVRTLVDWYSAVHACDVDVDVLPQDADLTGYDVVLAPLLHLLRDGVAERFERFVRGGGSLVTGVLSARSDIHDNAFLMDVPGPLTGLLGIRVDETDAQVPERANGVALDAELGGATHSCSLVFDLVLPQGAEVLGRYTGDFYAGTAAITRNRVGAGSAWYLGTQLDGGGLAAVLGTVLDQAGLVGPYAHTAGLETARRYSADHRYLFLLNHGDGEVSVSVDAAGTDLLSGRDFAAGDKLTLPPTGVAVLRGASAGRDETGSRTR</sequence>
<evidence type="ECO:0000256" key="2">
    <source>
        <dbReference type="ARBA" id="ARBA00005940"/>
    </source>
</evidence>
<evidence type="ECO:0000256" key="7">
    <source>
        <dbReference type="PIRSR" id="PIRSR001084-1"/>
    </source>
</evidence>
<feature type="binding site" evidence="9">
    <location>
        <position position="163"/>
    </location>
    <ligand>
        <name>Zn(2+)</name>
        <dbReference type="ChEBI" id="CHEBI:29105"/>
    </ligand>
</feature>
<name>A0AAE3G9K2_9PSEU</name>
<feature type="binding site" evidence="9">
    <location>
        <position position="118"/>
    </location>
    <ligand>
        <name>Zn(2+)</name>
        <dbReference type="ChEBI" id="CHEBI:29105"/>
    </ligand>
</feature>
<dbReference type="InterPro" id="IPR013529">
    <property type="entry name" value="Glyco_hydro_42_N"/>
</dbReference>
<dbReference type="PANTHER" id="PTHR36447:SF1">
    <property type="entry name" value="BETA-GALACTOSIDASE GANA"/>
    <property type="match status" value="1"/>
</dbReference>
<evidence type="ECO:0000256" key="1">
    <source>
        <dbReference type="ARBA" id="ARBA00001412"/>
    </source>
</evidence>
<proteinExistence type="inferred from homology"/>
<dbReference type="InterPro" id="IPR013738">
    <property type="entry name" value="Beta_galactosidase_Trimer"/>
</dbReference>
<accession>A0AAE3G9K2</accession>
<gene>
    <name evidence="13" type="ORF">LX83_000235</name>
</gene>
<dbReference type="Gene3D" id="3.20.20.80">
    <property type="entry name" value="Glycosidases"/>
    <property type="match status" value="1"/>
</dbReference>
<evidence type="ECO:0000256" key="3">
    <source>
        <dbReference type="ARBA" id="ARBA00012756"/>
    </source>
</evidence>
<dbReference type="InterPro" id="IPR003476">
    <property type="entry name" value="Glyco_hydro_42"/>
</dbReference>
<dbReference type="EMBL" id="JAMTCK010000001">
    <property type="protein sequence ID" value="MCP2163395.1"/>
    <property type="molecule type" value="Genomic_DNA"/>
</dbReference>
<comment type="similarity">
    <text evidence="2 6">Belongs to the glycosyl hydrolase 42 family.</text>
</comment>
<dbReference type="Proteomes" id="UP001206128">
    <property type="component" value="Unassembled WGS sequence"/>
</dbReference>
<feature type="binding site" evidence="9">
    <location>
        <position position="158"/>
    </location>
    <ligand>
        <name>Zn(2+)</name>
        <dbReference type="ChEBI" id="CHEBI:29105"/>
    </ligand>
</feature>
<evidence type="ECO:0000256" key="6">
    <source>
        <dbReference type="PIRNR" id="PIRNR001084"/>
    </source>
</evidence>
<keyword evidence="4 6" id="KW-0378">Hydrolase</keyword>
<evidence type="ECO:0000256" key="9">
    <source>
        <dbReference type="PIRSR" id="PIRSR001084-3"/>
    </source>
</evidence>
<feature type="domain" description="Glycoside hydrolase family 42 N-terminal" evidence="10">
    <location>
        <begin position="17"/>
        <end position="388"/>
    </location>
</feature>
<dbReference type="GO" id="GO:0006012">
    <property type="term" value="P:galactose metabolic process"/>
    <property type="evidence" value="ECO:0007669"/>
    <property type="project" value="InterPro"/>
</dbReference>
<dbReference type="GO" id="GO:0009341">
    <property type="term" value="C:beta-galactosidase complex"/>
    <property type="evidence" value="ECO:0007669"/>
    <property type="project" value="InterPro"/>
</dbReference>
<dbReference type="GO" id="GO:0046872">
    <property type="term" value="F:metal ion binding"/>
    <property type="evidence" value="ECO:0007669"/>
    <property type="project" value="UniProtKB-KW"/>
</dbReference>
<comment type="catalytic activity">
    <reaction evidence="1 6">
        <text>Hydrolysis of terminal non-reducing beta-D-galactose residues in beta-D-galactosides.</text>
        <dbReference type="EC" id="3.2.1.23"/>
    </reaction>
</comment>
<evidence type="ECO:0000256" key="8">
    <source>
        <dbReference type="PIRSR" id="PIRSR001084-2"/>
    </source>
</evidence>
<dbReference type="PIRSF" id="PIRSF001084">
    <property type="entry name" value="B-galactosidase"/>
    <property type="match status" value="1"/>
</dbReference>
<dbReference type="Pfam" id="PF08533">
    <property type="entry name" value="Glyco_hydro_42C"/>
    <property type="match status" value="1"/>
</dbReference>
<organism evidence="13 14">
    <name type="scientific">Goodfellowiella coeruleoviolacea</name>
    <dbReference type="NCBI Taxonomy" id="334858"/>
    <lineage>
        <taxon>Bacteria</taxon>
        <taxon>Bacillati</taxon>
        <taxon>Actinomycetota</taxon>
        <taxon>Actinomycetes</taxon>
        <taxon>Pseudonocardiales</taxon>
        <taxon>Pseudonocardiaceae</taxon>
        <taxon>Goodfellowiella</taxon>
    </lineage>
</organism>
<dbReference type="InterPro" id="IPR013739">
    <property type="entry name" value="Beta_galactosidase_C"/>
</dbReference>
<keyword evidence="9" id="KW-0862">Zinc</keyword>
<feature type="active site" description="Nucleophile" evidence="7">
    <location>
        <position position="311"/>
    </location>
</feature>
<dbReference type="Pfam" id="PF02449">
    <property type="entry name" value="Glyco_hydro_42"/>
    <property type="match status" value="1"/>
</dbReference>
<feature type="domain" description="Beta-galactosidase C-terminal" evidence="12">
    <location>
        <begin position="617"/>
        <end position="675"/>
    </location>
</feature>
<evidence type="ECO:0000313" key="14">
    <source>
        <dbReference type="Proteomes" id="UP001206128"/>
    </source>
</evidence>
<reference evidence="13" key="1">
    <citation type="submission" date="2022-06" db="EMBL/GenBank/DDBJ databases">
        <title>Genomic Encyclopedia of Archaeal and Bacterial Type Strains, Phase II (KMG-II): from individual species to whole genera.</title>
        <authorList>
            <person name="Goeker M."/>
        </authorList>
    </citation>
    <scope>NUCLEOTIDE SEQUENCE</scope>
    <source>
        <strain evidence="13">DSM 43935</strain>
    </source>
</reference>
<keyword evidence="14" id="KW-1185">Reference proteome</keyword>
<dbReference type="InterPro" id="IPR013780">
    <property type="entry name" value="Glyco_hydro_b"/>
</dbReference>
<feature type="domain" description="Beta-galactosidase trimerisation" evidence="11">
    <location>
        <begin position="401"/>
        <end position="608"/>
    </location>
</feature>
<feature type="active site" description="Proton donor" evidence="7">
    <location>
        <position position="153"/>
    </location>
</feature>
<keyword evidence="9" id="KW-0479">Metal-binding</keyword>
<feature type="binding site" evidence="9">
    <location>
        <position position="160"/>
    </location>
    <ligand>
        <name>Zn(2+)</name>
        <dbReference type="ChEBI" id="CHEBI:29105"/>
    </ligand>
</feature>
<protein>
    <recommendedName>
        <fullName evidence="3 6">Beta-galactosidase</fullName>
        <shortName evidence="6">Beta-gal</shortName>
        <ecNumber evidence="3 6">3.2.1.23</ecNumber>
    </recommendedName>
</protein>
<dbReference type="Gene3D" id="3.40.50.880">
    <property type="match status" value="1"/>
</dbReference>
<dbReference type="PANTHER" id="PTHR36447">
    <property type="entry name" value="BETA-GALACTOSIDASE GANA"/>
    <property type="match status" value="1"/>
</dbReference>